<dbReference type="Pfam" id="PF24883">
    <property type="entry name" value="NPHP3_N"/>
    <property type="match status" value="1"/>
</dbReference>
<dbReference type="SUPFAM" id="SSF52540">
    <property type="entry name" value="P-loop containing nucleoside triphosphate hydrolases"/>
    <property type="match status" value="1"/>
</dbReference>
<dbReference type="InterPro" id="IPR031350">
    <property type="entry name" value="Goodbye_dom"/>
</dbReference>
<gene>
    <name evidence="5" type="ORF">FE257_008180</name>
</gene>
<dbReference type="InterPro" id="IPR011990">
    <property type="entry name" value="TPR-like_helical_dom_sf"/>
</dbReference>
<dbReference type="SUPFAM" id="SSF81901">
    <property type="entry name" value="HCP-like"/>
    <property type="match status" value="1"/>
</dbReference>
<accession>A0AAD4CLV0</accession>
<dbReference type="Gene3D" id="1.25.40.10">
    <property type="entry name" value="Tetratricopeptide repeat domain"/>
    <property type="match status" value="1"/>
</dbReference>
<evidence type="ECO:0000256" key="1">
    <source>
        <dbReference type="ARBA" id="ARBA00022737"/>
    </source>
</evidence>
<evidence type="ECO:0000259" key="4">
    <source>
        <dbReference type="Pfam" id="PF24883"/>
    </source>
</evidence>
<dbReference type="Pfam" id="PF14559">
    <property type="entry name" value="TPR_19"/>
    <property type="match status" value="1"/>
</dbReference>
<dbReference type="PANTHER" id="PTHR14485:SF2">
    <property type="entry name" value="FUNGAL STAND N-TERMINAL GOODBYE DOMAIN-CONTAINING PROTEIN"/>
    <property type="match status" value="1"/>
</dbReference>
<keyword evidence="1" id="KW-0677">Repeat</keyword>
<evidence type="ECO:0000313" key="6">
    <source>
        <dbReference type="Proteomes" id="UP001194746"/>
    </source>
</evidence>
<evidence type="ECO:0008006" key="7">
    <source>
        <dbReference type="Google" id="ProtNLM"/>
    </source>
</evidence>
<reference evidence="5" key="1">
    <citation type="journal article" date="2019" name="Beilstein J. Org. Chem.">
        <title>Nanangenines: drimane sesquiterpenoids as the dominant metabolite cohort of a novel Australian fungus, Aspergillus nanangensis.</title>
        <authorList>
            <person name="Lacey H.J."/>
            <person name="Gilchrist C.L.M."/>
            <person name="Crombie A."/>
            <person name="Kalaitzis J.A."/>
            <person name="Vuong D."/>
            <person name="Rutledge P.J."/>
            <person name="Turner P."/>
            <person name="Pitt J.I."/>
            <person name="Lacey E."/>
            <person name="Chooi Y.H."/>
            <person name="Piggott A.M."/>
        </authorList>
    </citation>
    <scope>NUCLEOTIDE SEQUENCE</scope>
    <source>
        <strain evidence="5">MST-FP2251</strain>
    </source>
</reference>
<dbReference type="EMBL" id="VCAU01000042">
    <property type="protein sequence ID" value="KAF9888811.1"/>
    <property type="molecule type" value="Genomic_DNA"/>
</dbReference>
<dbReference type="Proteomes" id="UP001194746">
    <property type="component" value="Unassembled WGS sequence"/>
</dbReference>
<evidence type="ECO:0000259" key="3">
    <source>
        <dbReference type="Pfam" id="PF17109"/>
    </source>
</evidence>
<evidence type="ECO:0000256" key="2">
    <source>
        <dbReference type="SAM" id="MobiDB-lite"/>
    </source>
</evidence>
<feature type="region of interest" description="Disordered" evidence="2">
    <location>
        <begin position="909"/>
        <end position="940"/>
    </location>
</feature>
<comment type="caution">
    <text evidence="5">The sequence shown here is derived from an EMBL/GenBank/DDBJ whole genome shotgun (WGS) entry which is preliminary data.</text>
</comment>
<feature type="compositionally biased region" description="Acidic residues" evidence="2">
    <location>
        <begin position="909"/>
        <end position="918"/>
    </location>
</feature>
<dbReference type="Gene3D" id="3.40.50.300">
    <property type="entry name" value="P-loop containing nucleotide triphosphate hydrolases"/>
    <property type="match status" value="1"/>
</dbReference>
<dbReference type="InterPro" id="IPR027417">
    <property type="entry name" value="P-loop_NTPase"/>
</dbReference>
<organism evidence="5 6">
    <name type="scientific">Aspergillus nanangensis</name>
    <dbReference type="NCBI Taxonomy" id="2582783"/>
    <lineage>
        <taxon>Eukaryota</taxon>
        <taxon>Fungi</taxon>
        <taxon>Dikarya</taxon>
        <taxon>Ascomycota</taxon>
        <taxon>Pezizomycotina</taxon>
        <taxon>Eurotiomycetes</taxon>
        <taxon>Eurotiomycetidae</taxon>
        <taxon>Eurotiales</taxon>
        <taxon>Aspergillaceae</taxon>
        <taxon>Aspergillus</taxon>
        <taxon>Aspergillus subgen. Circumdati</taxon>
    </lineage>
</organism>
<reference evidence="5" key="2">
    <citation type="submission" date="2020-02" db="EMBL/GenBank/DDBJ databases">
        <authorList>
            <person name="Gilchrist C.L.M."/>
            <person name="Chooi Y.-H."/>
        </authorList>
    </citation>
    <scope>NUCLEOTIDE SEQUENCE</scope>
    <source>
        <strain evidence="5">MST-FP2251</strain>
    </source>
</reference>
<feature type="compositionally biased region" description="Acidic residues" evidence="2">
    <location>
        <begin position="929"/>
        <end position="940"/>
    </location>
</feature>
<dbReference type="PANTHER" id="PTHR14485">
    <property type="entry name" value="TETRATRICOPEPTIDE REPEAT PROTEIN 23"/>
    <property type="match status" value="1"/>
</dbReference>
<feature type="domain" description="Nephrocystin 3-like N-terminal" evidence="4">
    <location>
        <begin position="287"/>
        <end position="465"/>
    </location>
</feature>
<name>A0AAD4CLV0_ASPNN</name>
<dbReference type="InterPro" id="IPR056884">
    <property type="entry name" value="NPHP3-like_N"/>
</dbReference>
<proteinExistence type="predicted"/>
<sequence>MDLNTKEAIPHSVEEIWQATIKRFQERTGQRLDAVSKSPDDLRRALDAHCASQTDAEDVAKVKDVGLKMINCFQLLGGIAAQGASMVFGPAGLCFNALSFLLDIPKKVHEFHGEINAIFAEVGPALVNFRIYQRMEQVSEVDEALRISIYNVMMSFIDLCAKCINIHFEGRWKSIRRHAKRLLLDDQSVKGELDNFKRLTQDQQNLQATLTLEVAIGTGQDVKFVASTVMATKTDVSGLVDAERKRGLDENRRKELDGIKKKLGVKSDTMSNINGSREKMWQNLMKGSVQWLNDVEGYSQWIDPAGVANDPLLLLTGAAGTGKSYLISAIAKNIESYSPTASAERNLLGYYSFSSIGGKSDSDKSSPETAIKYICAQLAEQDTVYAKHIAGVCGDSKKNEKYFKDLDCMTLWNELLVGAPAKNTRHYILLDSLNTLSPEECETLIAALKSKFEDEKSGRVRILLSGQDKAFEGGEIDVDSMPTIDIANENGPDISAFIEKSMEDASLLQDKDDNTEHIRNTVQEKLLDRSNGSYLNVRTDIGKIEEIINSNGSEEDLNKMLQESSRDLELMVRSDIATLEAVLKPNEIDEVNELLVWTVVGVGSFNLDELAAALFLRFQTVSLQPLKQKVVGKYSRIFSLTQDAYVEPKENVEKCVITERDSPRQSGDRKISATITITNADVEKVQRFLWDLNQHAHFGGFSFEHDGTGTVETGRKKIRLNEVDAHLDIVKRAFEFLNDNEKDDRGKSLGNYLMGFLVNHLQPLYEARGLDALPDAEKGYIGYHIYEMFNSGGLIEKNWDFCHWVGWPNSSSDMTVFWNWLDDPVATRRLGSRDKAWLADLKKQTDPNRELLIEVTTMVARRWLQDTEWEVTRLINWIRGVLSLVSGPRILYFCYRWVIDVSLSCEQSAAEESEEGESTNETGTPDNKDDTEADDENEDDGYIVIKPQDSIVEELVKAEKWCKELLKVTDPDSVWYLRLGLTYAEMWEHAHAVEQYKKAANILQAQDPVDKDKLREVYKSLGDWSIAAEAPWNVAAEYYKQAQEQDPANVEILHAMLKLYVSNRQTEEARNILQRVATEKSPDTESTLLVPMLKCAGTKGDVLGVYKTIISLGSSAPELWTKLQQETEAAIVAARAEDNNVDLATMLLHMGSATYYLSEESTDDITRAVGYWQECLSTLRDKVGSDDRDGVDYVEQSTLGYMSKVYLERAIPEQTGQPGEAAATLMELLNSSKTYSNIKYTLASYHTLRGNRGEARNQLRDEMVDAFNILMDDDIANDWEGYQTLRHILNHSGDYEGAMRADQMLSAWSFDETVLKALVASEDGSLNEAATGLVEFYQSECLTEQDQRGNFQKILSEAEQRSADEDEDKASAYKAIHELLTPIGDMRDNYTYCDGCLQDQNYTTSFYGCKVCHNVDLCAECWEKLRGGDRGIVPQCSAWHEWWEAPACTTEQFIRACRGMIQAKDSEMMTVSKWLGGLCDEWGLSKTQWNFE</sequence>
<dbReference type="InterPro" id="IPR042621">
    <property type="entry name" value="TTC23/TTC23L"/>
</dbReference>
<protein>
    <recommendedName>
        <fullName evidence="7">Fungal STAND N-terminal Goodbye domain-containing protein</fullName>
    </recommendedName>
</protein>
<feature type="domain" description="Fungal STAND N-terminal Goodbye" evidence="3">
    <location>
        <begin position="17"/>
        <end position="132"/>
    </location>
</feature>
<dbReference type="Pfam" id="PF17109">
    <property type="entry name" value="Goodbye"/>
    <property type="match status" value="1"/>
</dbReference>
<keyword evidence="6" id="KW-1185">Reference proteome</keyword>
<evidence type="ECO:0000313" key="5">
    <source>
        <dbReference type="EMBL" id="KAF9888811.1"/>
    </source>
</evidence>